<keyword evidence="1" id="KW-0472">Membrane</keyword>
<name>A0AAN6WQQ7_9PEZI</name>
<reference evidence="3" key="1">
    <citation type="journal article" date="2023" name="Mol. Phylogenet. Evol.">
        <title>Genome-scale phylogeny and comparative genomics of the fungal order Sordariales.</title>
        <authorList>
            <person name="Hensen N."/>
            <person name="Bonometti L."/>
            <person name="Westerberg I."/>
            <person name="Brannstrom I.O."/>
            <person name="Guillou S."/>
            <person name="Cros-Aarteil S."/>
            <person name="Calhoun S."/>
            <person name="Haridas S."/>
            <person name="Kuo A."/>
            <person name="Mondo S."/>
            <person name="Pangilinan J."/>
            <person name="Riley R."/>
            <person name="LaButti K."/>
            <person name="Andreopoulos B."/>
            <person name="Lipzen A."/>
            <person name="Chen C."/>
            <person name="Yan M."/>
            <person name="Daum C."/>
            <person name="Ng V."/>
            <person name="Clum A."/>
            <person name="Steindorff A."/>
            <person name="Ohm R.A."/>
            <person name="Martin F."/>
            <person name="Silar P."/>
            <person name="Natvig D.O."/>
            <person name="Lalanne C."/>
            <person name="Gautier V."/>
            <person name="Ament-Velasquez S.L."/>
            <person name="Kruys A."/>
            <person name="Hutchinson M.I."/>
            <person name="Powell A.J."/>
            <person name="Barry K."/>
            <person name="Miller A.N."/>
            <person name="Grigoriev I.V."/>
            <person name="Debuchy R."/>
            <person name="Gladieux P."/>
            <person name="Hiltunen Thoren M."/>
            <person name="Johannesson H."/>
        </authorList>
    </citation>
    <scope>NUCLEOTIDE SEQUENCE</scope>
    <source>
        <strain evidence="3">PSN309</strain>
    </source>
</reference>
<organism evidence="3 4">
    <name type="scientific">Podospora australis</name>
    <dbReference type="NCBI Taxonomy" id="1536484"/>
    <lineage>
        <taxon>Eukaryota</taxon>
        <taxon>Fungi</taxon>
        <taxon>Dikarya</taxon>
        <taxon>Ascomycota</taxon>
        <taxon>Pezizomycotina</taxon>
        <taxon>Sordariomycetes</taxon>
        <taxon>Sordariomycetidae</taxon>
        <taxon>Sordariales</taxon>
        <taxon>Podosporaceae</taxon>
        <taxon>Podospora</taxon>
    </lineage>
</organism>
<evidence type="ECO:0000256" key="1">
    <source>
        <dbReference type="SAM" id="Phobius"/>
    </source>
</evidence>
<evidence type="ECO:0000313" key="3">
    <source>
        <dbReference type="EMBL" id="KAK4186420.1"/>
    </source>
</evidence>
<feature type="transmembrane region" description="Helical" evidence="1">
    <location>
        <begin position="372"/>
        <end position="393"/>
    </location>
</feature>
<keyword evidence="1" id="KW-1133">Transmembrane helix</keyword>
<accession>A0AAN6WQQ7</accession>
<keyword evidence="1" id="KW-0812">Transmembrane</keyword>
<feature type="domain" description="Heterokaryon incompatibility" evidence="2">
    <location>
        <begin position="83"/>
        <end position="267"/>
    </location>
</feature>
<sequence>MEDDAVVDVERLEQHAKQHQQHVPPSPNLTQLYSILPLPDGSRSIRVLDIDAPAIAQKSPEKTGNCQIAGRIRVVRLEDSPSFTALSYVWGSHIGSNPDSHPDRSICCALPDSDLDIEMTENCFQALCHVQQQFGAVTIWVDSICINQDDNDEKARQIPLMEEIYSCAESVYVWLGEGNERSDRAMKYLREMARWVDRPPLALFAAVSSERRAQEAVKFRKRAWKDMIFRIQTCLSSQPLSFDSADPEFLDEVLDREWTHRSWTFQELILSRDPVFLCGHATVSWEDLSAVLRHIQVKSSWREDIVLPVSNRVHTHWQSMVDLWMGVPRAYVSHPKDWVPKLEPPCFQDHIDSFELVGAAYLPRGFRRIGNALIVIHLIVFLGSWGYTSYVVVLAFKEDMDRNPERYEGTKKGFVWYLFFWLWAAATLLAYMTIPGILDKFFPWAFRGRYRVHHKQHDVNLRGLLSHTAKTNSMPPRILHSIQLALDERTSLSAHDKSFSLYGILKACGASLSTPDYARSVEETHHRLFTDLLCWRPEALSMLVDAQGSHSSSMPSWVPNWNITRANSWLALRYGPSSSRLVDYHRRLEQPEVTLSEFNCSLLGVEGRRVGTVTHSSRFSEKPCLVEPAQAQTEPDTSDILEVLQWQQQVTVSNVSPLYRITTSVKGGWKYPSYIMTDKNGSWSDISTILNDYLAALPTERSVKQMDEGCVFSELQLQEVLQQIQGDRPAHDFFTNAVKILTHDRRCLFLASKDPLVSDEVFRDTWPWEPARSSNKSFVGTGPLDLEIGDEVFILKGVPAPMILRPHKTASETPMYSVVGPAFVSNFFTGGGLVSPLADSSGTITSFVKITLI</sequence>
<dbReference type="EMBL" id="MU864424">
    <property type="protein sequence ID" value="KAK4186420.1"/>
    <property type="molecule type" value="Genomic_DNA"/>
</dbReference>
<gene>
    <name evidence="3" type="ORF">QBC35DRAFT_412807</name>
</gene>
<proteinExistence type="predicted"/>
<reference evidence="3" key="2">
    <citation type="submission" date="2023-05" db="EMBL/GenBank/DDBJ databases">
        <authorList>
            <consortium name="Lawrence Berkeley National Laboratory"/>
            <person name="Steindorff A."/>
            <person name="Hensen N."/>
            <person name="Bonometti L."/>
            <person name="Westerberg I."/>
            <person name="Brannstrom I.O."/>
            <person name="Guillou S."/>
            <person name="Cros-Aarteil S."/>
            <person name="Calhoun S."/>
            <person name="Haridas S."/>
            <person name="Kuo A."/>
            <person name="Mondo S."/>
            <person name="Pangilinan J."/>
            <person name="Riley R."/>
            <person name="Labutti K."/>
            <person name="Andreopoulos B."/>
            <person name="Lipzen A."/>
            <person name="Chen C."/>
            <person name="Yanf M."/>
            <person name="Daum C."/>
            <person name="Ng V."/>
            <person name="Clum A."/>
            <person name="Ohm R."/>
            <person name="Martin F."/>
            <person name="Silar P."/>
            <person name="Natvig D."/>
            <person name="Lalanne C."/>
            <person name="Gautier V."/>
            <person name="Ament-Velasquez S.L."/>
            <person name="Kruys A."/>
            <person name="Hutchinson M.I."/>
            <person name="Powell A.J."/>
            <person name="Barry K."/>
            <person name="Miller A.N."/>
            <person name="Grigoriev I.V."/>
            <person name="Debuchy R."/>
            <person name="Gladieux P."/>
            <person name="Thoren M.H."/>
            <person name="Johannesson H."/>
        </authorList>
    </citation>
    <scope>NUCLEOTIDE SEQUENCE</scope>
    <source>
        <strain evidence="3">PSN309</strain>
    </source>
</reference>
<dbReference type="Proteomes" id="UP001302126">
    <property type="component" value="Unassembled WGS sequence"/>
</dbReference>
<feature type="transmembrane region" description="Helical" evidence="1">
    <location>
        <begin position="414"/>
        <end position="434"/>
    </location>
</feature>
<dbReference type="InterPro" id="IPR010730">
    <property type="entry name" value="HET"/>
</dbReference>
<evidence type="ECO:0000259" key="2">
    <source>
        <dbReference type="Pfam" id="PF06985"/>
    </source>
</evidence>
<dbReference type="PANTHER" id="PTHR24148">
    <property type="entry name" value="ANKYRIN REPEAT DOMAIN-CONTAINING PROTEIN 39 HOMOLOG-RELATED"/>
    <property type="match status" value="1"/>
</dbReference>
<dbReference type="InterPro" id="IPR052895">
    <property type="entry name" value="HetReg/Transcr_Mod"/>
</dbReference>
<comment type="caution">
    <text evidence="3">The sequence shown here is derived from an EMBL/GenBank/DDBJ whole genome shotgun (WGS) entry which is preliminary data.</text>
</comment>
<dbReference type="Pfam" id="PF06985">
    <property type="entry name" value="HET"/>
    <property type="match status" value="1"/>
</dbReference>
<keyword evidence="4" id="KW-1185">Reference proteome</keyword>
<protein>
    <submittedName>
        <fullName evidence="3">Heterokaryon incompatibility protein-domain-containing protein</fullName>
    </submittedName>
</protein>
<dbReference type="PANTHER" id="PTHR24148:SF64">
    <property type="entry name" value="HETEROKARYON INCOMPATIBILITY DOMAIN-CONTAINING PROTEIN"/>
    <property type="match status" value="1"/>
</dbReference>
<evidence type="ECO:0000313" key="4">
    <source>
        <dbReference type="Proteomes" id="UP001302126"/>
    </source>
</evidence>
<dbReference type="AlphaFoldDB" id="A0AAN6WQQ7"/>